<name>A0ABV0ED46_9BURK</name>
<sequence>MKSRSVASAPLLFALFLLPHGALAAKQLYRWVDAQGKVHYGDTLPPEYARQGNAELSKSGRVIKETPPAPTTEQLQALKAAQAREREAREKVEAQRRRDKALLASYTTVDELDLAERRNLEAVDVQIKAHELRMKSMQGRLDALKKQAAGFRARQRPVPPDLSADLSQAQEEIDQLRARIAQANQEKDAIRARFAADRKRFLELKGLAPASAGAAAP</sequence>
<keyword evidence="1" id="KW-0175">Coiled coil</keyword>
<feature type="signal peptide" evidence="2">
    <location>
        <begin position="1"/>
        <end position="24"/>
    </location>
</feature>
<dbReference type="Proteomes" id="UP001482231">
    <property type="component" value="Unassembled WGS sequence"/>
</dbReference>
<reference evidence="4 5" key="1">
    <citation type="submission" date="2024-02" db="EMBL/GenBank/DDBJ databases">
        <title>New thermophilic sulfur-oxidizing bacteria from a hot springs of the Uzon caldera (Kamchatka, Russia).</title>
        <authorList>
            <person name="Dukat A.M."/>
            <person name="Elcheninov A.G."/>
            <person name="Frolov E.N."/>
        </authorList>
    </citation>
    <scope>NUCLEOTIDE SEQUENCE [LARGE SCALE GENOMIC DNA]</scope>
    <source>
        <strain evidence="4 5">AK1</strain>
    </source>
</reference>
<dbReference type="EMBL" id="JBAJEX010000003">
    <property type="protein sequence ID" value="MEO1766592.1"/>
    <property type="molecule type" value="Genomic_DNA"/>
</dbReference>
<evidence type="ECO:0000313" key="5">
    <source>
        <dbReference type="Proteomes" id="UP001482231"/>
    </source>
</evidence>
<dbReference type="Gene3D" id="1.20.5.340">
    <property type="match status" value="1"/>
</dbReference>
<proteinExistence type="predicted"/>
<evidence type="ECO:0000256" key="1">
    <source>
        <dbReference type="SAM" id="Coils"/>
    </source>
</evidence>
<protein>
    <submittedName>
        <fullName evidence="4">DUF4124 domain-containing protein</fullName>
    </submittedName>
</protein>
<dbReference type="RefSeq" id="WP_347307702.1">
    <property type="nucleotide sequence ID" value="NZ_JBAJEX010000003.1"/>
</dbReference>
<evidence type="ECO:0000313" key="4">
    <source>
        <dbReference type="EMBL" id="MEO1766592.1"/>
    </source>
</evidence>
<comment type="caution">
    <text evidence="4">The sequence shown here is derived from an EMBL/GenBank/DDBJ whole genome shotgun (WGS) entry which is preliminary data.</text>
</comment>
<accession>A0ABV0ED46</accession>
<keyword evidence="2" id="KW-0732">Signal</keyword>
<dbReference type="Pfam" id="PF13511">
    <property type="entry name" value="DUF4124"/>
    <property type="match status" value="1"/>
</dbReference>
<keyword evidence="5" id="KW-1185">Reference proteome</keyword>
<evidence type="ECO:0000259" key="3">
    <source>
        <dbReference type="Pfam" id="PF13511"/>
    </source>
</evidence>
<feature type="domain" description="DUF4124" evidence="3">
    <location>
        <begin position="15"/>
        <end position="69"/>
    </location>
</feature>
<feature type="coiled-coil region" evidence="1">
    <location>
        <begin position="127"/>
        <end position="193"/>
    </location>
</feature>
<feature type="chain" id="PRO_5046474384" evidence="2">
    <location>
        <begin position="25"/>
        <end position="217"/>
    </location>
</feature>
<dbReference type="InterPro" id="IPR025392">
    <property type="entry name" value="DUF4124"/>
</dbReference>
<gene>
    <name evidence="4" type="ORF">V6E02_05150</name>
</gene>
<organism evidence="4 5">
    <name type="scientific">Thiobacter aerophilum</name>
    <dbReference type="NCBI Taxonomy" id="3121275"/>
    <lineage>
        <taxon>Bacteria</taxon>
        <taxon>Pseudomonadati</taxon>
        <taxon>Pseudomonadota</taxon>
        <taxon>Betaproteobacteria</taxon>
        <taxon>Burkholderiales</taxon>
        <taxon>Thiobacteraceae</taxon>
        <taxon>Thiobacter</taxon>
    </lineage>
</organism>
<evidence type="ECO:0000256" key="2">
    <source>
        <dbReference type="SAM" id="SignalP"/>
    </source>
</evidence>